<proteinExistence type="predicted"/>
<comment type="caution">
    <text evidence="1">The sequence shown here is derived from an EMBL/GenBank/DDBJ whole genome shotgun (WGS) entry which is preliminary data.</text>
</comment>
<name>A0A6A8M6F1_9FIRM</name>
<protein>
    <submittedName>
        <fullName evidence="1">Uncharacterized protein</fullName>
    </submittedName>
</protein>
<dbReference type="EMBL" id="VUNB01000002">
    <property type="protein sequence ID" value="MST68511.1"/>
    <property type="molecule type" value="Genomic_DNA"/>
</dbReference>
<sequence length="200" mass="22498">MSAFLGPIHYWMYNKIQVQEKMTEDISNLAVNRGWITEKQAEEYKGSSNRPLEEAIDLGNIHGWLQGMINDAEGKYASLVSRLLNAEEDRMEALKVLAFEEGKNNSAREGSSAFDIYKDLDDALLNGMPCDRINVVNRQEENCVAWDQTQDIHRTHWDAVGGNPDWYYELRLAYMKGVASGAGFDVVREGSTGFAIVKAA</sequence>
<evidence type="ECO:0000313" key="1">
    <source>
        <dbReference type="EMBL" id="MST68511.1"/>
    </source>
</evidence>
<dbReference type="AlphaFoldDB" id="A0A6A8M6F1"/>
<organism evidence="1">
    <name type="scientific">Baileyella intestinalis</name>
    <dbReference type="NCBI Taxonomy" id="2606709"/>
    <lineage>
        <taxon>Bacteria</taxon>
        <taxon>Bacillati</taxon>
        <taxon>Bacillota</taxon>
        <taxon>Clostridia</taxon>
        <taxon>Peptostreptococcales</taxon>
        <taxon>Anaerovoracaceae</taxon>
        <taxon>Baileyella</taxon>
    </lineage>
</organism>
<gene>
    <name evidence="1" type="ORF">FYJ66_02750</name>
</gene>
<dbReference type="RefSeq" id="WP_154571984.1">
    <property type="nucleotide sequence ID" value="NZ_JAXDSY010000038.1"/>
</dbReference>
<reference evidence="1" key="1">
    <citation type="submission" date="2019-09" db="EMBL/GenBank/DDBJ databases">
        <title>In-depth cultivation of the pig gut microbiome towards novel bacterial diversity and tailored functional studies.</title>
        <authorList>
            <person name="Wylensek D."/>
            <person name="Hitch T.C.A."/>
            <person name="Clavel T."/>
        </authorList>
    </citation>
    <scope>NUCLEOTIDE SEQUENCE</scope>
    <source>
        <strain evidence="1">RF-744-FAT-WT-3</strain>
    </source>
</reference>
<accession>A0A6A8M6F1</accession>